<keyword evidence="3" id="KW-1185">Reference proteome</keyword>
<sequence>MTHKDVIQEPNTFIPFEVVAVHNNASPTERNTTNSLLTPVNVKIRIKNKDQLLKGKHGVISVPKFNVNSWPKKLRLVSSDQTIMSFDLVMEPNKDERGRKSHRGLLQMFRPGGCLSIHNDEEEYSYMPSTSNELNRSSSGQEDAHVKTTNEGFSLKKNVFSPSYTNTFKTPKPFLGKCKPGGCLDPPFGEDKYIYKPAFEDNQIAEKSPQTNDINKILLDSGKNKAEVGLKKQTLDQEREDFYESCTDLTENIEDSEPLVTYPLPVSSSYIKNRDSQSKKDRSRVNSEQTSRKLTDDFPVSYFMPPRKEKTKQFKSYDDYNDKDSKVKEAYINNEYAIQSQTPSEMLSDSLTTTSPSCDEPSQDVIQEQETPVKSILSSRNEEFSKKPVKSEGLDYNPDIKILREGEEIFSQEQITATDKSGIRNQNIVSKLPESHIDTPSQSVKMNLIQKMEVENIFGENKVIEPEENNRPSSAKLRGEKLIKNSLSELNYHLNNLEINSIADKPVEEETSLHNGMNNLLDPNKIETFMKDSLKYETSKYPGVTVEKHDSKKLSKSNLKVSHGESNKTSIIDDLSKILTNSKNEIIGDKDIKIENQVLDGVKNILDPTEKETFEKDSLRNEDLRSSKEIITNDDTIQVSKSNVKLSEEKLPEMSMDQFDSFPKHPKYESNTDINIERKSQLSNETSTFLESMQNKEREKNALKYDAVIDSGPTITNEDSIPINKTDLQLSQEEITKISVDQLSRLINQAENEIISDTNAKSDIRLTHELSDIFYPETKDVFEKDSIKSKDIKDSSKISVKTSNEVDIDNIRNEISLQNKSLDSKGGSEVNLKEPIENLTETITLSTEKPELQNKSSVNENFDKHSESSNKINNNISDIAIKSLSSKISLNEVNSLKTADLNLENLSKPGSKAIVSEKPLSASSDDLKEMSIENKASTFKELPTSTFAPKSISKSYEENQNTNGSLRDISLKQEIIESDLHHSRDSQLSLLKELSSLPQISKSEGIPNDSIQDQNTFDNSSHVFTDSNILRTGQDLNNIRTKIKDGDNEAIDLKQNILLHKGLSNNLYEWTTNDDKSIRAIKHSDNIMLEENINKNVTRLSSLSQKKDSLNTSQTNDFIKDSTQLDKEPKETIDHELMSLQSGNRDQSISKKYSKPQAKGSSNDTKDSSIFINFAFHSLANDFGYTITTLDPTIDLTVYPQNKITTIKTALKENDKEIKIRMDSETDMVIQIKRNNKHNEGSTSIASKEERNLVRGYCSETIINKDRLLKNTLKTVYDTLVPIEKIITNLKEEAEVLYQEQLLLKKILSSREVKAKRLIRTNENCSCLEKEMGII</sequence>
<accession>A0A8J2R3P7</accession>
<dbReference type="OrthoDB" id="433512at2759"/>
<dbReference type="EMBL" id="CAKASE010000078">
    <property type="protein sequence ID" value="CAG9578975.1"/>
    <property type="molecule type" value="Genomic_DNA"/>
</dbReference>
<dbReference type="Proteomes" id="UP000789524">
    <property type="component" value="Unassembled WGS sequence"/>
</dbReference>
<protein>
    <submittedName>
        <fullName evidence="2">(African queen) hypothetical protein</fullName>
    </submittedName>
</protein>
<feature type="region of interest" description="Disordered" evidence="1">
    <location>
        <begin position="268"/>
        <end position="302"/>
    </location>
</feature>
<proteinExistence type="predicted"/>
<feature type="compositionally biased region" description="Polar residues" evidence="1">
    <location>
        <begin position="1105"/>
        <end position="1117"/>
    </location>
</feature>
<feature type="compositionally biased region" description="Basic and acidic residues" evidence="1">
    <location>
        <begin position="1118"/>
        <end position="1137"/>
    </location>
</feature>
<feature type="region of interest" description="Disordered" evidence="1">
    <location>
        <begin position="1105"/>
        <end position="1165"/>
    </location>
</feature>
<organism evidence="2 3">
    <name type="scientific">Danaus chrysippus</name>
    <name type="common">African queen</name>
    <dbReference type="NCBI Taxonomy" id="151541"/>
    <lineage>
        <taxon>Eukaryota</taxon>
        <taxon>Metazoa</taxon>
        <taxon>Ecdysozoa</taxon>
        <taxon>Arthropoda</taxon>
        <taxon>Hexapoda</taxon>
        <taxon>Insecta</taxon>
        <taxon>Pterygota</taxon>
        <taxon>Neoptera</taxon>
        <taxon>Endopterygota</taxon>
        <taxon>Lepidoptera</taxon>
        <taxon>Glossata</taxon>
        <taxon>Ditrysia</taxon>
        <taxon>Papilionoidea</taxon>
        <taxon>Nymphalidae</taxon>
        <taxon>Danainae</taxon>
        <taxon>Danaini</taxon>
        <taxon>Danaina</taxon>
        <taxon>Danaus</taxon>
        <taxon>Anosia</taxon>
    </lineage>
</organism>
<feature type="compositionally biased region" description="Basic and acidic residues" evidence="1">
    <location>
        <begin position="272"/>
        <end position="296"/>
    </location>
</feature>
<feature type="compositionally biased region" description="Polar residues" evidence="1">
    <location>
        <begin position="343"/>
        <end position="357"/>
    </location>
</feature>
<feature type="region of interest" description="Disordered" evidence="1">
    <location>
        <begin position="343"/>
        <end position="372"/>
    </location>
</feature>
<comment type="caution">
    <text evidence="2">The sequence shown here is derived from an EMBL/GenBank/DDBJ whole genome shotgun (WGS) entry which is preliminary data.</text>
</comment>
<reference evidence="2" key="1">
    <citation type="submission" date="2021-09" db="EMBL/GenBank/DDBJ databases">
        <authorList>
            <person name="Martin H S."/>
        </authorList>
    </citation>
    <scope>NUCLEOTIDE SEQUENCE</scope>
</reference>
<feature type="compositionally biased region" description="Polar residues" evidence="1">
    <location>
        <begin position="848"/>
        <end position="860"/>
    </location>
</feature>
<feature type="region of interest" description="Disordered" evidence="1">
    <location>
        <begin position="848"/>
        <end position="869"/>
    </location>
</feature>
<name>A0A8J2R3P7_9NEOP</name>
<evidence type="ECO:0000256" key="1">
    <source>
        <dbReference type="SAM" id="MobiDB-lite"/>
    </source>
</evidence>
<gene>
    <name evidence="2" type="ORF">DCHRY22_LOCUS12981</name>
</gene>
<evidence type="ECO:0000313" key="2">
    <source>
        <dbReference type="EMBL" id="CAG9578975.1"/>
    </source>
</evidence>
<evidence type="ECO:0000313" key="3">
    <source>
        <dbReference type="Proteomes" id="UP000789524"/>
    </source>
</evidence>
<feature type="compositionally biased region" description="Polar residues" evidence="1">
    <location>
        <begin position="1139"/>
        <end position="1151"/>
    </location>
</feature>